<dbReference type="EMBL" id="BEXT01000001">
    <property type="protein sequence ID" value="GBC60887.1"/>
    <property type="molecule type" value="Genomic_DNA"/>
</dbReference>
<dbReference type="Pfam" id="PF00072">
    <property type="entry name" value="Response_reg"/>
    <property type="match status" value="1"/>
</dbReference>
<dbReference type="InterPro" id="IPR013767">
    <property type="entry name" value="PAS_fold"/>
</dbReference>
<keyword evidence="7" id="KW-0067">ATP-binding</keyword>
<evidence type="ECO:0000259" key="14">
    <source>
        <dbReference type="PROSITE" id="PS50112"/>
    </source>
</evidence>
<reference evidence="16" key="1">
    <citation type="submission" date="2017-11" db="EMBL/GenBank/DDBJ databases">
        <authorList>
            <person name="Watanabe M."/>
            <person name="Kojima H."/>
        </authorList>
    </citation>
    <scope>NUCLEOTIDE SEQUENCE [LARGE SCALE GENOMIC DNA]</scope>
    <source>
        <strain evidence="16">Tokyo 01</strain>
    </source>
</reference>
<dbReference type="Gene3D" id="3.40.50.2300">
    <property type="match status" value="1"/>
</dbReference>
<dbReference type="InterPro" id="IPR001638">
    <property type="entry name" value="Solute-binding_3/MltF_N"/>
</dbReference>
<dbReference type="InterPro" id="IPR003661">
    <property type="entry name" value="HisK_dim/P_dom"/>
</dbReference>
<dbReference type="CDD" id="cd00082">
    <property type="entry name" value="HisKA"/>
    <property type="match status" value="1"/>
</dbReference>
<keyword evidence="5" id="KW-0547">Nucleotide-binding</keyword>
<evidence type="ECO:0000256" key="3">
    <source>
        <dbReference type="ARBA" id="ARBA00022553"/>
    </source>
</evidence>
<feature type="transmembrane region" description="Helical" evidence="10">
    <location>
        <begin position="267"/>
        <end position="286"/>
    </location>
</feature>
<dbReference type="PANTHER" id="PTHR43065">
    <property type="entry name" value="SENSOR HISTIDINE KINASE"/>
    <property type="match status" value="1"/>
</dbReference>
<dbReference type="Gene3D" id="3.40.190.10">
    <property type="entry name" value="Periplasmic binding protein-like II"/>
    <property type="match status" value="2"/>
</dbReference>
<dbReference type="GO" id="GO:0005524">
    <property type="term" value="F:ATP binding"/>
    <property type="evidence" value="ECO:0007669"/>
    <property type="project" value="UniProtKB-KW"/>
</dbReference>
<feature type="domain" description="Response regulatory" evidence="13">
    <location>
        <begin position="688"/>
        <end position="803"/>
    </location>
</feature>
<dbReference type="CDD" id="cd00130">
    <property type="entry name" value="PAS"/>
    <property type="match status" value="1"/>
</dbReference>
<keyword evidence="11" id="KW-0732">Signal</keyword>
<keyword evidence="6" id="KW-0418">Kinase</keyword>
<dbReference type="SUPFAM" id="SSF55874">
    <property type="entry name" value="ATPase domain of HSP90 chaperone/DNA topoisomerase II/histidine kinase"/>
    <property type="match status" value="1"/>
</dbReference>
<dbReference type="Proteomes" id="UP000288096">
    <property type="component" value="Unassembled WGS sequence"/>
</dbReference>
<evidence type="ECO:0000256" key="5">
    <source>
        <dbReference type="ARBA" id="ARBA00022741"/>
    </source>
</evidence>
<proteinExistence type="predicted"/>
<dbReference type="RefSeq" id="WP_166404996.1">
    <property type="nucleotide sequence ID" value="NZ_BEXT01000001.1"/>
</dbReference>
<dbReference type="Pfam" id="PF00497">
    <property type="entry name" value="SBP_bac_3"/>
    <property type="match status" value="1"/>
</dbReference>
<dbReference type="InterPro" id="IPR005467">
    <property type="entry name" value="His_kinase_dom"/>
</dbReference>
<dbReference type="PROSITE" id="PS50109">
    <property type="entry name" value="HIS_KIN"/>
    <property type="match status" value="1"/>
</dbReference>
<dbReference type="GO" id="GO:0006355">
    <property type="term" value="P:regulation of DNA-templated transcription"/>
    <property type="evidence" value="ECO:0007669"/>
    <property type="project" value="InterPro"/>
</dbReference>
<evidence type="ECO:0000313" key="16">
    <source>
        <dbReference type="Proteomes" id="UP000288096"/>
    </source>
</evidence>
<dbReference type="SMART" id="SM00062">
    <property type="entry name" value="PBPb"/>
    <property type="match status" value="1"/>
</dbReference>
<dbReference type="SMART" id="SM00091">
    <property type="entry name" value="PAS"/>
    <property type="match status" value="1"/>
</dbReference>
<keyword evidence="3 9" id="KW-0597">Phosphoprotein</keyword>
<feature type="chain" id="PRO_5019318445" description="histidine kinase" evidence="11">
    <location>
        <begin position="28"/>
        <end position="809"/>
    </location>
</feature>
<evidence type="ECO:0000256" key="8">
    <source>
        <dbReference type="ARBA" id="ARBA00023012"/>
    </source>
</evidence>
<dbReference type="InterPro" id="IPR035965">
    <property type="entry name" value="PAS-like_dom_sf"/>
</dbReference>
<dbReference type="InterPro" id="IPR004358">
    <property type="entry name" value="Sig_transdc_His_kin-like_C"/>
</dbReference>
<dbReference type="SUPFAM" id="SSF52172">
    <property type="entry name" value="CheY-like"/>
    <property type="match status" value="1"/>
</dbReference>
<dbReference type="PROSITE" id="PS50110">
    <property type="entry name" value="RESPONSE_REGULATORY"/>
    <property type="match status" value="1"/>
</dbReference>
<dbReference type="InterPro" id="IPR001789">
    <property type="entry name" value="Sig_transdc_resp-reg_receiver"/>
</dbReference>
<organism evidence="15 16">
    <name type="scientific">Desulfonema ishimotonii</name>
    <dbReference type="NCBI Taxonomy" id="45657"/>
    <lineage>
        <taxon>Bacteria</taxon>
        <taxon>Pseudomonadati</taxon>
        <taxon>Thermodesulfobacteriota</taxon>
        <taxon>Desulfobacteria</taxon>
        <taxon>Desulfobacterales</taxon>
        <taxon>Desulfococcaceae</taxon>
        <taxon>Desulfonema</taxon>
    </lineage>
</organism>
<dbReference type="CDD" id="cd13704">
    <property type="entry name" value="PBP2_HisK"/>
    <property type="match status" value="1"/>
</dbReference>
<dbReference type="NCBIfam" id="TIGR00229">
    <property type="entry name" value="sensory_box"/>
    <property type="match status" value="1"/>
</dbReference>
<evidence type="ECO:0000256" key="11">
    <source>
        <dbReference type="SAM" id="SignalP"/>
    </source>
</evidence>
<dbReference type="SMART" id="SM00388">
    <property type="entry name" value="HisKA"/>
    <property type="match status" value="1"/>
</dbReference>
<dbReference type="InterPro" id="IPR000014">
    <property type="entry name" value="PAS"/>
</dbReference>
<dbReference type="Gene3D" id="3.30.450.20">
    <property type="entry name" value="PAS domain"/>
    <property type="match status" value="1"/>
</dbReference>
<dbReference type="Gene3D" id="1.10.287.130">
    <property type="match status" value="1"/>
</dbReference>
<comment type="caution">
    <text evidence="15">The sequence shown here is derived from an EMBL/GenBank/DDBJ whole genome shotgun (WGS) entry which is preliminary data.</text>
</comment>
<keyword evidence="10" id="KW-1133">Transmembrane helix</keyword>
<dbReference type="CDD" id="cd00156">
    <property type="entry name" value="REC"/>
    <property type="match status" value="1"/>
</dbReference>
<dbReference type="Gene3D" id="3.30.565.10">
    <property type="entry name" value="Histidine kinase-like ATPase, C-terminal domain"/>
    <property type="match status" value="1"/>
</dbReference>
<evidence type="ECO:0000256" key="9">
    <source>
        <dbReference type="PROSITE-ProRule" id="PRU00169"/>
    </source>
</evidence>
<evidence type="ECO:0000256" key="1">
    <source>
        <dbReference type="ARBA" id="ARBA00000085"/>
    </source>
</evidence>
<evidence type="ECO:0000256" key="2">
    <source>
        <dbReference type="ARBA" id="ARBA00012438"/>
    </source>
</evidence>
<dbReference type="SUPFAM" id="SSF47384">
    <property type="entry name" value="Homodimeric domain of signal transducing histidine kinase"/>
    <property type="match status" value="1"/>
</dbReference>
<dbReference type="PROSITE" id="PS50112">
    <property type="entry name" value="PAS"/>
    <property type="match status" value="1"/>
</dbReference>
<reference evidence="16" key="2">
    <citation type="submission" date="2019-01" db="EMBL/GenBank/DDBJ databases">
        <title>Genome sequence of Desulfonema ishimotonii strain Tokyo 01.</title>
        <authorList>
            <person name="Fukui M."/>
        </authorList>
    </citation>
    <scope>NUCLEOTIDE SEQUENCE [LARGE SCALE GENOMIC DNA]</scope>
    <source>
        <strain evidence="16">Tokyo 01</strain>
    </source>
</reference>
<keyword evidence="16" id="KW-1185">Reference proteome</keyword>
<keyword evidence="8" id="KW-0902">Two-component regulatory system</keyword>
<evidence type="ECO:0000313" key="15">
    <source>
        <dbReference type="EMBL" id="GBC60887.1"/>
    </source>
</evidence>
<dbReference type="SUPFAM" id="SSF53850">
    <property type="entry name" value="Periplasmic binding protein-like II"/>
    <property type="match status" value="1"/>
</dbReference>
<feature type="modified residue" description="4-aspartylphosphate" evidence="9">
    <location>
        <position position="737"/>
    </location>
</feature>
<dbReference type="PRINTS" id="PR00344">
    <property type="entry name" value="BCTRLSENSOR"/>
</dbReference>
<evidence type="ECO:0000256" key="6">
    <source>
        <dbReference type="ARBA" id="ARBA00022777"/>
    </source>
</evidence>
<dbReference type="InterPro" id="IPR036097">
    <property type="entry name" value="HisK_dim/P_sf"/>
</dbReference>
<dbReference type="InterPro" id="IPR036890">
    <property type="entry name" value="HATPase_C_sf"/>
</dbReference>
<keyword evidence="10" id="KW-0472">Membrane</keyword>
<evidence type="ECO:0000259" key="12">
    <source>
        <dbReference type="PROSITE" id="PS50109"/>
    </source>
</evidence>
<sequence>MNVVNFVIKCILLGIFFQAVGCPIACAGSEALPQRPLIVRGDDNYPPYEFTDAGGNPAGFDIDILRAVAGVMGLDAEIRLGPWNEIRQQLERGEIDILTGVYHSEQRARLFTFSTPHIIVSHSVFVRKGSDIRNFADLRGKKIIVQKGDIMYDYLMGSRLSDNVYAVENQKEALRLLNSGQYDSALLSRLQGMYNAHRFGLKRVEAVGPPIQSRKYCFAVRKGRYDLITQLNEGLSILKTTGRYDQIYQKWFGVYERKTFLKKVMKYGLLISIPLMLVILMAVFWFRTLKHQVAVKTRALRKSEEKLLRIIDLVPHLICAWDREGRFILANRATASFFDMTAEALEGRSLTDIQSDFPGAASVFQGDMLLKARFGKEKICQDALENRRVLQVTRIPFQDGDDTALLMVGIDLTDLRRTQDEKESLERQLIRSKKMEALGILAGGVAHDLNNVLSGMVSYPDLLLMDLSADHPLRNPIITIRKSGQQAAEIVQDLLTLARRGVFKHEVFNLNTIVTDYLKSPEYESLRADFPGVTVRVLPDSELLNIKGSPVHLKKTVMNLVLNAAEAQPDGGEIIISTENRYADGADGDREGDFVVLTVADEGIGIDKADLDRIFEPFYTKKVMGRSGSGLGMAVVWGTIQDHNGFIEVDSVGGRGTVFTLFFPVIRDALLPEQGDIPLKKYIGKGESVLIIDDVAEQREIASGILRKLNYSVRAVSGSEAAFNYLKENRADLLILDMILNNDMDGLTIYRESLKINPTQKAVIASGYAENRRVKEAQKLGAGAYIRKPYTIENIGTAVRCELDRKRGF</sequence>
<dbReference type="Pfam" id="PF02518">
    <property type="entry name" value="HATPase_c"/>
    <property type="match status" value="1"/>
</dbReference>
<keyword evidence="4" id="KW-0808">Transferase</keyword>
<dbReference type="SMART" id="SM00387">
    <property type="entry name" value="HATPase_c"/>
    <property type="match status" value="1"/>
</dbReference>
<dbReference type="Pfam" id="PF00989">
    <property type="entry name" value="PAS"/>
    <property type="match status" value="1"/>
</dbReference>
<comment type="catalytic activity">
    <reaction evidence="1">
        <text>ATP + protein L-histidine = ADP + protein N-phospho-L-histidine.</text>
        <dbReference type="EC" id="2.7.13.3"/>
    </reaction>
</comment>
<dbReference type="SUPFAM" id="SSF55785">
    <property type="entry name" value="PYP-like sensor domain (PAS domain)"/>
    <property type="match status" value="1"/>
</dbReference>
<keyword evidence="10" id="KW-0812">Transmembrane</keyword>
<evidence type="ECO:0000259" key="13">
    <source>
        <dbReference type="PROSITE" id="PS50110"/>
    </source>
</evidence>
<feature type="signal peptide" evidence="11">
    <location>
        <begin position="1"/>
        <end position="27"/>
    </location>
</feature>
<evidence type="ECO:0000256" key="7">
    <source>
        <dbReference type="ARBA" id="ARBA00022840"/>
    </source>
</evidence>
<evidence type="ECO:0000256" key="10">
    <source>
        <dbReference type="SAM" id="Phobius"/>
    </source>
</evidence>
<name>A0A401FV81_9BACT</name>
<dbReference type="GO" id="GO:0000155">
    <property type="term" value="F:phosphorelay sensor kinase activity"/>
    <property type="evidence" value="ECO:0007669"/>
    <property type="project" value="InterPro"/>
</dbReference>
<gene>
    <name evidence="15" type="ORF">DENIS_1847</name>
</gene>
<feature type="domain" description="PAS" evidence="14">
    <location>
        <begin position="303"/>
        <end position="350"/>
    </location>
</feature>
<dbReference type="SMART" id="SM00448">
    <property type="entry name" value="REC"/>
    <property type="match status" value="1"/>
</dbReference>
<dbReference type="InterPro" id="IPR011006">
    <property type="entry name" value="CheY-like_superfamily"/>
</dbReference>
<dbReference type="InterPro" id="IPR003594">
    <property type="entry name" value="HATPase_dom"/>
</dbReference>
<accession>A0A401FV81</accession>
<dbReference type="EC" id="2.7.13.3" evidence="2"/>
<evidence type="ECO:0000256" key="4">
    <source>
        <dbReference type="ARBA" id="ARBA00022679"/>
    </source>
</evidence>
<dbReference type="AlphaFoldDB" id="A0A401FV81"/>
<feature type="domain" description="Histidine kinase" evidence="12">
    <location>
        <begin position="444"/>
        <end position="667"/>
    </location>
</feature>
<protein>
    <recommendedName>
        <fullName evidence="2">histidine kinase</fullName>
        <ecNumber evidence="2">2.7.13.3</ecNumber>
    </recommendedName>
</protein>
<dbReference type="PANTHER" id="PTHR43065:SF46">
    <property type="entry name" value="C4-DICARBOXYLATE TRANSPORT SENSOR PROTEIN DCTB"/>
    <property type="match status" value="1"/>
</dbReference>